<feature type="binding site" evidence="6">
    <location>
        <begin position="12"/>
        <end position="19"/>
    </location>
    <ligand>
        <name>NADP(+)</name>
        <dbReference type="ChEBI" id="CHEBI:58349"/>
    </ligand>
</feature>
<dbReference type="PANTHER" id="PTHR23429">
    <property type="entry name" value="GLUCOSE-6-PHOSPHATE 1-DEHYDROGENASE G6PD"/>
    <property type="match status" value="1"/>
</dbReference>
<dbReference type="PRINTS" id="PR00079">
    <property type="entry name" value="G6PDHDRGNASE"/>
</dbReference>
<dbReference type="InterPro" id="IPR022674">
    <property type="entry name" value="G6P_DH_NAD-bd"/>
</dbReference>
<feature type="binding site" evidence="6">
    <location>
        <position position="180"/>
    </location>
    <ligand>
        <name>substrate</name>
    </ligand>
</feature>
<keyword evidence="2 6" id="KW-0313">Glucose metabolism</keyword>
<feature type="binding site" evidence="6">
    <location>
        <position position="237"/>
    </location>
    <ligand>
        <name>substrate</name>
    </ligand>
</feature>
<dbReference type="Pfam" id="PF00479">
    <property type="entry name" value="G6PD_N"/>
    <property type="match status" value="1"/>
</dbReference>
<gene>
    <name evidence="6 9" type="primary">zwf</name>
    <name evidence="9" type="ORF">CJ205_04570</name>
</gene>
<dbReference type="SUPFAM" id="SSF51735">
    <property type="entry name" value="NAD(P)-binding Rossmann-fold domains"/>
    <property type="match status" value="1"/>
</dbReference>
<accession>A0A1G8JEG0</accession>
<evidence type="ECO:0000259" key="8">
    <source>
        <dbReference type="Pfam" id="PF02781"/>
    </source>
</evidence>
<comment type="similarity">
    <text evidence="6">Belongs to the glucose-6-phosphate dehydrogenase family.</text>
</comment>
<dbReference type="EC" id="1.1.1.49" evidence="6"/>
<keyword evidence="5 6" id="KW-0119">Carbohydrate metabolism</keyword>
<comment type="catalytic activity">
    <reaction evidence="6">
        <text>D-glucose 6-phosphate + NADP(+) = 6-phospho-D-glucono-1,5-lactone + NADPH + H(+)</text>
        <dbReference type="Rhea" id="RHEA:15841"/>
        <dbReference type="ChEBI" id="CHEBI:15378"/>
        <dbReference type="ChEBI" id="CHEBI:57783"/>
        <dbReference type="ChEBI" id="CHEBI:57955"/>
        <dbReference type="ChEBI" id="CHEBI:58349"/>
        <dbReference type="ChEBI" id="CHEBI:61548"/>
        <dbReference type="EC" id="1.1.1.49"/>
    </reaction>
</comment>
<dbReference type="Gene3D" id="3.40.50.720">
    <property type="entry name" value="NAD(P)-binding Rossmann-like Domain"/>
    <property type="match status" value="1"/>
</dbReference>
<name>A0A1G8JEG0_9LACT</name>
<feature type="binding site" evidence="6">
    <location>
        <position position="184"/>
    </location>
    <ligand>
        <name>substrate</name>
    </ligand>
</feature>
<keyword evidence="10" id="KW-1185">Reference proteome</keyword>
<feature type="active site" description="Proton acceptor" evidence="6">
    <location>
        <position position="242"/>
    </location>
</feature>
<feature type="domain" description="Glucose-6-phosphate dehydrogenase C-terminal" evidence="8">
    <location>
        <begin position="192"/>
        <end position="481"/>
    </location>
</feature>
<dbReference type="GO" id="GO:0004345">
    <property type="term" value="F:glucose-6-phosphate dehydrogenase activity"/>
    <property type="evidence" value="ECO:0007669"/>
    <property type="project" value="UniProtKB-UniRule"/>
</dbReference>
<dbReference type="STRING" id="84521.SAMN04487994_100457"/>
<dbReference type="Proteomes" id="UP000235682">
    <property type="component" value="Unassembled WGS sequence"/>
</dbReference>
<comment type="caution">
    <text evidence="9">The sequence shown here is derived from an EMBL/GenBank/DDBJ whole genome shotgun (WGS) entry which is preliminary data.</text>
</comment>
<evidence type="ECO:0000256" key="1">
    <source>
        <dbReference type="ARBA" id="ARBA00004937"/>
    </source>
</evidence>
<dbReference type="RefSeq" id="WP_092084176.1">
    <property type="nucleotide sequence ID" value="NZ_FNEL01000004.1"/>
</dbReference>
<dbReference type="GO" id="GO:0009051">
    <property type="term" value="P:pentose-phosphate shunt, oxidative branch"/>
    <property type="evidence" value="ECO:0007669"/>
    <property type="project" value="TreeGrafter"/>
</dbReference>
<feature type="binding site" evidence="6">
    <location>
        <position position="218"/>
    </location>
    <ligand>
        <name>substrate</name>
    </ligand>
</feature>
<dbReference type="GO" id="GO:0050661">
    <property type="term" value="F:NADP binding"/>
    <property type="evidence" value="ECO:0007669"/>
    <property type="project" value="UniProtKB-UniRule"/>
</dbReference>
<dbReference type="InterPro" id="IPR036291">
    <property type="entry name" value="NAD(P)-bd_dom_sf"/>
</dbReference>
<dbReference type="InterPro" id="IPR001282">
    <property type="entry name" value="G6P_DH"/>
</dbReference>
<dbReference type="PANTHER" id="PTHR23429:SF0">
    <property type="entry name" value="GLUCOSE-6-PHOSPHATE 1-DEHYDROGENASE"/>
    <property type="match status" value="1"/>
</dbReference>
<evidence type="ECO:0000256" key="6">
    <source>
        <dbReference type="HAMAP-Rule" id="MF_00966"/>
    </source>
</evidence>
<dbReference type="Gene3D" id="3.30.360.10">
    <property type="entry name" value="Dihydrodipicolinate Reductase, domain 2"/>
    <property type="match status" value="1"/>
</dbReference>
<comment type="pathway">
    <text evidence="1 6">Carbohydrate degradation; pentose phosphate pathway; D-ribulose 5-phosphate from D-glucose 6-phosphate (oxidative stage): step 1/3.</text>
</comment>
<evidence type="ECO:0000313" key="9">
    <source>
        <dbReference type="EMBL" id="PMC58400.1"/>
    </source>
</evidence>
<dbReference type="GO" id="GO:0005829">
    <property type="term" value="C:cytosol"/>
    <property type="evidence" value="ECO:0007669"/>
    <property type="project" value="TreeGrafter"/>
</dbReference>
<evidence type="ECO:0000256" key="3">
    <source>
        <dbReference type="ARBA" id="ARBA00022857"/>
    </source>
</evidence>
<proteinExistence type="inferred from homology"/>
<dbReference type="HAMAP" id="MF_00966">
    <property type="entry name" value="G6PD"/>
    <property type="match status" value="1"/>
</dbReference>
<evidence type="ECO:0000256" key="5">
    <source>
        <dbReference type="ARBA" id="ARBA00023277"/>
    </source>
</evidence>
<comment type="function">
    <text evidence="6">Catalyzes the oxidation of glucose 6-phosphate to 6-phosphogluconolactone.</text>
</comment>
<protein>
    <recommendedName>
        <fullName evidence="6">Glucose-6-phosphate 1-dehydrogenase</fullName>
        <shortName evidence="6">G6PD</shortName>
        <ecNumber evidence="6">1.1.1.49</ecNumber>
    </recommendedName>
</protein>
<dbReference type="InterPro" id="IPR022675">
    <property type="entry name" value="G6P_DH_C"/>
</dbReference>
<feature type="domain" description="Glucose-6-phosphate dehydrogenase NAD-binding" evidence="7">
    <location>
        <begin position="10"/>
        <end position="189"/>
    </location>
</feature>
<feature type="binding site" evidence="6">
    <location>
        <position position="339"/>
    </location>
    <ligand>
        <name>substrate</name>
    </ligand>
</feature>
<evidence type="ECO:0000259" key="7">
    <source>
        <dbReference type="Pfam" id="PF00479"/>
    </source>
</evidence>
<feature type="binding site" evidence="6">
    <location>
        <position position="47"/>
    </location>
    <ligand>
        <name>NADP(+)</name>
        <dbReference type="ChEBI" id="CHEBI:58349"/>
    </ligand>
</feature>
<dbReference type="PIRSF" id="PIRSF000110">
    <property type="entry name" value="G6PD"/>
    <property type="match status" value="1"/>
</dbReference>
<dbReference type="GO" id="GO:0006006">
    <property type="term" value="P:glucose metabolic process"/>
    <property type="evidence" value="ECO:0007669"/>
    <property type="project" value="UniProtKB-KW"/>
</dbReference>
<evidence type="ECO:0000313" key="10">
    <source>
        <dbReference type="Proteomes" id="UP000235682"/>
    </source>
</evidence>
<evidence type="ECO:0000256" key="4">
    <source>
        <dbReference type="ARBA" id="ARBA00023002"/>
    </source>
</evidence>
<dbReference type="NCBIfam" id="TIGR00871">
    <property type="entry name" value="zwf"/>
    <property type="match status" value="1"/>
</dbReference>
<reference evidence="9 10" key="1">
    <citation type="submission" date="2017-09" db="EMBL/GenBank/DDBJ databases">
        <title>Bacterial strain isolated from the female urinary microbiota.</title>
        <authorList>
            <person name="Thomas-White K."/>
            <person name="Kumar N."/>
            <person name="Forster S."/>
            <person name="Putonti C."/>
            <person name="Lawley T."/>
            <person name="Wolfe A.J."/>
        </authorList>
    </citation>
    <scope>NUCLEOTIDE SEQUENCE [LARGE SCALE GENOMIC DNA]</scope>
    <source>
        <strain evidence="9 10">UMB0852</strain>
    </source>
</reference>
<dbReference type="SUPFAM" id="SSF55347">
    <property type="entry name" value="Glyceraldehyde-3-phosphate dehydrogenase-like, C-terminal domain"/>
    <property type="match status" value="1"/>
</dbReference>
<sequence length="483" mass="55933">MSLCPVLITLFGATGDLAKRKLYRSIFSLYQKESIPEENFAVIGTGRRKWSDNYYRTIISDSIKDLSDDWEEISEFVSHFYYLSHDVTDEDHYAVLYDKVEELDKKYQIEGNRLFYLSMAPHFFGLIANHLKDHGFINRDRGFNRLVIEKPFGSDYETAKQLNDELTHSFLEDEIFRVDHYLGKATVKNILTVRQANAMIESLMNRQFVKEIQVSLLEDMGIGTRGSYYDVTGASRDMLQNHILQLISLVLMDLPEEDTPECIHRAKEKVLQEIELMTEDNVNERIVRGQYGADDPTNTAYRDETDVDSDSITETYISGYFSVDNDRWRDVPVYFRTGKQLAEKLSVVHVVFKNQFALKDAKQKENVLSFYLSGDRGVQIRLNTISSNPKRHNEAVPLNYSKVDEQLAAFADDYEFILYDSIAGRNENFVHWSELAQSWKIVDSIRSSWKAHPAPEFPNYEVGSVGPYASDMMLRQNNSSWLY</sequence>
<feature type="binding site" evidence="6">
    <location>
        <position position="150"/>
    </location>
    <ligand>
        <name>NADP(+)</name>
        <dbReference type="ChEBI" id="CHEBI:58349"/>
    </ligand>
</feature>
<evidence type="ECO:0000256" key="2">
    <source>
        <dbReference type="ARBA" id="ARBA00022526"/>
    </source>
</evidence>
<keyword evidence="4 6" id="KW-0560">Oxidoreductase</keyword>
<dbReference type="AlphaFoldDB" id="A0A1G8JEG0"/>
<dbReference type="UniPathway" id="UPA00115">
    <property type="reaction ID" value="UER00408"/>
</dbReference>
<keyword evidence="3 6" id="KW-0521">NADP</keyword>
<organism evidence="9 10">
    <name type="scientific">Dolosicoccus paucivorans</name>
    <dbReference type="NCBI Taxonomy" id="84521"/>
    <lineage>
        <taxon>Bacteria</taxon>
        <taxon>Bacillati</taxon>
        <taxon>Bacillota</taxon>
        <taxon>Bacilli</taxon>
        <taxon>Lactobacillales</taxon>
        <taxon>Aerococcaceae</taxon>
        <taxon>Dolosicoccus</taxon>
    </lineage>
</organism>
<feature type="binding site" evidence="6">
    <location>
        <position position="344"/>
    </location>
    <ligand>
        <name>substrate</name>
    </ligand>
</feature>
<dbReference type="EMBL" id="PNHE01000015">
    <property type="protein sequence ID" value="PMC58400.1"/>
    <property type="molecule type" value="Genomic_DNA"/>
</dbReference>
<dbReference type="Pfam" id="PF02781">
    <property type="entry name" value="G6PD_C"/>
    <property type="match status" value="1"/>
</dbReference>
<dbReference type="OrthoDB" id="9802739at2"/>
<feature type="binding site" evidence="6">
    <location>
        <begin position="86"/>
        <end position="87"/>
    </location>
    <ligand>
        <name>NADP(+)</name>
        <dbReference type="ChEBI" id="CHEBI:58349"/>
    </ligand>
</feature>